<name>A0A392RGA8_9FABA</name>
<evidence type="ECO:0000313" key="1">
    <source>
        <dbReference type="EMBL" id="MCI34866.1"/>
    </source>
</evidence>
<protein>
    <submittedName>
        <fullName evidence="1">Uncharacterized protein</fullName>
    </submittedName>
</protein>
<dbReference type="Proteomes" id="UP000265520">
    <property type="component" value="Unassembled WGS sequence"/>
</dbReference>
<feature type="non-terminal residue" evidence="1">
    <location>
        <position position="1"/>
    </location>
</feature>
<organism evidence="1 2">
    <name type="scientific">Trifolium medium</name>
    <dbReference type="NCBI Taxonomy" id="97028"/>
    <lineage>
        <taxon>Eukaryota</taxon>
        <taxon>Viridiplantae</taxon>
        <taxon>Streptophyta</taxon>
        <taxon>Embryophyta</taxon>
        <taxon>Tracheophyta</taxon>
        <taxon>Spermatophyta</taxon>
        <taxon>Magnoliopsida</taxon>
        <taxon>eudicotyledons</taxon>
        <taxon>Gunneridae</taxon>
        <taxon>Pentapetalae</taxon>
        <taxon>rosids</taxon>
        <taxon>fabids</taxon>
        <taxon>Fabales</taxon>
        <taxon>Fabaceae</taxon>
        <taxon>Papilionoideae</taxon>
        <taxon>50 kb inversion clade</taxon>
        <taxon>NPAAA clade</taxon>
        <taxon>Hologalegina</taxon>
        <taxon>IRL clade</taxon>
        <taxon>Trifolieae</taxon>
        <taxon>Trifolium</taxon>
    </lineage>
</organism>
<accession>A0A392RGA8</accession>
<reference evidence="1 2" key="1">
    <citation type="journal article" date="2018" name="Front. Plant Sci.">
        <title>Red Clover (Trifolium pratense) and Zigzag Clover (T. medium) - A Picture of Genomic Similarities and Differences.</title>
        <authorList>
            <person name="Dluhosova J."/>
            <person name="Istvanek J."/>
            <person name="Nedelnik J."/>
            <person name="Repkova J."/>
        </authorList>
    </citation>
    <scope>NUCLEOTIDE SEQUENCE [LARGE SCALE GENOMIC DNA]</scope>
    <source>
        <strain evidence="2">cv. 10/8</strain>
        <tissue evidence="1">Leaf</tissue>
    </source>
</reference>
<comment type="caution">
    <text evidence="1">The sequence shown here is derived from an EMBL/GenBank/DDBJ whole genome shotgun (WGS) entry which is preliminary data.</text>
</comment>
<keyword evidence="2" id="KW-1185">Reference proteome</keyword>
<evidence type="ECO:0000313" key="2">
    <source>
        <dbReference type="Proteomes" id="UP000265520"/>
    </source>
</evidence>
<dbReference type="EMBL" id="LXQA010217840">
    <property type="protein sequence ID" value="MCI34866.1"/>
    <property type="molecule type" value="Genomic_DNA"/>
</dbReference>
<proteinExistence type="predicted"/>
<sequence length="14" mass="1629">IWRFSVPAPAEIKD</sequence>